<sequence>MPCDLLLASSECFALRAEHNGKFLQSVHYPRHGGSRIEASADTTAGDAHARFFLEPSKEHQGLVHIRYCHNNAYWVLVVDSDDERRYMSAANEPQEDLSNEFCTLFEPVPVEGKENNIRLRIPQSGLHGGYASMLPVFDISKPYLQFHLQPESSFIVVGLSRKNELPRHIALKGDNGCYLRHLGRRMQFDTTDINNKDVDYTVHTNDDGTVCIMANTGGYWSRSSSDWICTVGKLAHNMDQDPNMVFKVITSDRSIALANLGNHKFCNRLYDNDSSGYLSASADIKNKWAWFVLEEPIISREISDLVFYLDEARIYNKIIDVDIDQHTNYTTSEQTGTFSFTAKKEVVSTWDTVVSFKPAITERFTSLIRKIPMVIGGEVTFYPKPEGGPEEIVVKQNYTVPPGKTVTAKFVTMQACCDVPYSYKQTDTLTNGKEVITINTDGIYTGVYTYTLPITVTDPEDKVI</sequence>
<organism evidence="1 2">
    <name type="scientific">Avena sativa</name>
    <name type="common">Oat</name>
    <dbReference type="NCBI Taxonomy" id="4498"/>
    <lineage>
        <taxon>Eukaryota</taxon>
        <taxon>Viridiplantae</taxon>
        <taxon>Streptophyta</taxon>
        <taxon>Embryophyta</taxon>
        <taxon>Tracheophyta</taxon>
        <taxon>Spermatophyta</taxon>
        <taxon>Magnoliopsida</taxon>
        <taxon>Liliopsida</taxon>
        <taxon>Poales</taxon>
        <taxon>Poaceae</taxon>
        <taxon>BOP clade</taxon>
        <taxon>Pooideae</taxon>
        <taxon>Poodae</taxon>
        <taxon>Poeae</taxon>
        <taxon>Poeae Chloroplast Group 1 (Aveneae type)</taxon>
        <taxon>Aveninae</taxon>
        <taxon>Avena</taxon>
    </lineage>
</organism>
<keyword evidence="2" id="KW-1185">Reference proteome</keyword>
<evidence type="ECO:0000313" key="1">
    <source>
        <dbReference type="EnsemblPlants" id="AVESA.00010b.r2.6DG1152730.1.CDS"/>
    </source>
</evidence>
<evidence type="ECO:0000313" key="2">
    <source>
        <dbReference type="Proteomes" id="UP001732700"/>
    </source>
</evidence>
<reference evidence="1" key="1">
    <citation type="submission" date="2021-05" db="EMBL/GenBank/DDBJ databases">
        <authorList>
            <person name="Scholz U."/>
            <person name="Mascher M."/>
            <person name="Fiebig A."/>
        </authorList>
    </citation>
    <scope>NUCLEOTIDE SEQUENCE [LARGE SCALE GENOMIC DNA]</scope>
</reference>
<accession>A0ACD5ZF25</accession>
<dbReference type="Proteomes" id="UP001732700">
    <property type="component" value="Chromosome 6D"/>
</dbReference>
<protein>
    <submittedName>
        <fullName evidence="1">Uncharacterized protein</fullName>
    </submittedName>
</protein>
<proteinExistence type="predicted"/>
<dbReference type="EnsemblPlants" id="AVESA.00010b.r2.6DG1152730.1">
    <property type="protein sequence ID" value="AVESA.00010b.r2.6DG1152730.1.CDS"/>
    <property type="gene ID" value="AVESA.00010b.r2.6DG1152730"/>
</dbReference>
<reference evidence="1" key="2">
    <citation type="submission" date="2025-09" db="UniProtKB">
        <authorList>
            <consortium name="EnsemblPlants"/>
        </authorList>
    </citation>
    <scope>IDENTIFICATION</scope>
</reference>
<name>A0ACD5ZF25_AVESA</name>